<sequence>MLSLPLVFSILSLLTTFGICLYRLYFHPLAPYPGPLFARLTDWYAVYHTYMGDLHIDIWRLILALIIGDVVRYGPNRLVFNTEPALKGIYGHGANVLKSKGYEKVSLLSGVHSSIATLDNTKHKGFRRLLTQGLSDAYIRSMDSKMTKIAASFARIVEEKQDRHVTAAGKQPALEAEEGWSVPKNMTHWCDYFTFDMMSELVFGSSYDLLQDSQNHFIIDGITAQMHRFGFLLNFPGLETMGMNHILFPSARGKALRFYAKSKQIMEERKARKGEMKDDVLSNLLTATDPETGESFSNQQLWIESNLLIIAGSDTSSTAMAALFFYLCRNPAAYDRVTKEVRGVFQRADEISQGPKLSSCSYLRACIQEALRLCPPVTGPLWRQVLSGGLTISGHTIPAGYEVGTGFWSLNRSEKYYTAPLEFQPERWVSESTGADQLGLARAAFASFSVGPRNCVGKGLAIMELMLGMAAVIAQYDFRPARDTRLARVGEGEGASKGQFQTFWGFTSAKDGPYIEYRAVR</sequence>
<dbReference type="InterPro" id="IPR050121">
    <property type="entry name" value="Cytochrome_P450_monoxygenase"/>
</dbReference>
<dbReference type="AlphaFoldDB" id="A0A0U5FV87"/>
<dbReference type="PRINTS" id="PR00463">
    <property type="entry name" value="EP450I"/>
</dbReference>
<keyword evidence="5" id="KW-0812">Transmembrane</keyword>
<evidence type="ECO:0000256" key="3">
    <source>
        <dbReference type="ARBA" id="ARBA00010617"/>
    </source>
</evidence>
<keyword evidence="7" id="KW-1133">Transmembrane helix</keyword>
<comment type="subcellular location">
    <subcellularLocation>
        <location evidence="2">Membrane</location>
    </subcellularLocation>
</comment>
<accession>A0A0U5FV87</accession>
<evidence type="ECO:0008006" key="16">
    <source>
        <dbReference type="Google" id="ProtNLM"/>
    </source>
</evidence>
<dbReference type="FunFam" id="1.10.630.10:FF:000063">
    <property type="entry name" value="Cytochrome P450 monooxygenase"/>
    <property type="match status" value="1"/>
</dbReference>
<dbReference type="PRINTS" id="PR00385">
    <property type="entry name" value="P450"/>
</dbReference>
<keyword evidence="10 13" id="KW-0503">Monooxygenase</keyword>
<name>A0A0U5FV87_ASPCI</name>
<dbReference type="GO" id="GO:0005506">
    <property type="term" value="F:iron ion binding"/>
    <property type="evidence" value="ECO:0007669"/>
    <property type="project" value="InterPro"/>
</dbReference>
<dbReference type="STRING" id="454130.A0A0U5FV87"/>
<evidence type="ECO:0000256" key="4">
    <source>
        <dbReference type="ARBA" id="ARBA00022617"/>
    </source>
</evidence>
<dbReference type="OMA" id="WINRYSF"/>
<dbReference type="Pfam" id="PF00067">
    <property type="entry name" value="p450"/>
    <property type="match status" value="1"/>
</dbReference>
<dbReference type="InterPro" id="IPR002401">
    <property type="entry name" value="Cyt_P450_E_grp-I"/>
</dbReference>
<dbReference type="PANTHER" id="PTHR24305">
    <property type="entry name" value="CYTOCHROME P450"/>
    <property type="match status" value="1"/>
</dbReference>
<keyword evidence="4 12" id="KW-0349">Heme</keyword>
<dbReference type="SUPFAM" id="SSF48264">
    <property type="entry name" value="Cytochrome P450"/>
    <property type="match status" value="1"/>
</dbReference>
<dbReference type="InterPro" id="IPR017972">
    <property type="entry name" value="Cyt_P450_CS"/>
</dbReference>
<evidence type="ECO:0000313" key="14">
    <source>
        <dbReference type="EMBL" id="CEL03440.1"/>
    </source>
</evidence>
<dbReference type="PROSITE" id="PS00086">
    <property type="entry name" value="CYTOCHROME_P450"/>
    <property type="match status" value="1"/>
</dbReference>
<evidence type="ECO:0000256" key="13">
    <source>
        <dbReference type="RuleBase" id="RU000461"/>
    </source>
</evidence>
<dbReference type="GO" id="GO:1902181">
    <property type="term" value="P:verruculogen biosynthetic process"/>
    <property type="evidence" value="ECO:0007669"/>
    <property type="project" value="UniProtKB-ARBA"/>
</dbReference>
<dbReference type="Proteomes" id="UP000054771">
    <property type="component" value="Unassembled WGS sequence"/>
</dbReference>
<dbReference type="GO" id="GO:0004497">
    <property type="term" value="F:monooxygenase activity"/>
    <property type="evidence" value="ECO:0007669"/>
    <property type="project" value="UniProtKB-KW"/>
</dbReference>
<evidence type="ECO:0000313" key="15">
    <source>
        <dbReference type="Proteomes" id="UP000054771"/>
    </source>
</evidence>
<dbReference type="EMBL" id="CDMC01000003">
    <property type="protein sequence ID" value="CEL03440.1"/>
    <property type="molecule type" value="Genomic_DNA"/>
</dbReference>
<dbReference type="InterPro" id="IPR001128">
    <property type="entry name" value="Cyt_P450"/>
</dbReference>
<evidence type="ECO:0000256" key="8">
    <source>
        <dbReference type="ARBA" id="ARBA00023002"/>
    </source>
</evidence>
<evidence type="ECO:0000256" key="11">
    <source>
        <dbReference type="ARBA" id="ARBA00023136"/>
    </source>
</evidence>
<keyword evidence="9 12" id="KW-0408">Iron</keyword>
<dbReference type="InterPro" id="IPR036396">
    <property type="entry name" value="Cyt_P450_sf"/>
</dbReference>
<protein>
    <recommendedName>
        <fullName evidence="16">Cytochrome P450</fullName>
    </recommendedName>
</protein>
<evidence type="ECO:0000256" key="6">
    <source>
        <dbReference type="ARBA" id="ARBA00022723"/>
    </source>
</evidence>
<gene>
    <name evidence="14" type="ORF">ASPCAL04594</name>
</gene>
<evidence type="ECO:0000256" key="2">
    <source>
        <dbReference type="ARBA" id="ARBA00004370"/>
    </source>
</evidence>
<evidence type="ECO:0000256" key="12">
    <source>
        <dbReference type="PIRSR" id="PIRSR602401-1"/>
    </source>
</evidence>
<keyword evidence="15" id="KW-1185">Reference proteome</keyword>
<evidence type="ECO:0000256" key="5">
    <source>
        <dbReference type="ARBA" id="ARBA00022692"/>
    </source>
</evidence>
<evidence type="ECO:0000256" key="9">
    <source>
        <dbReference type="ARBA" id="ARBA00023004"/>
    </source>
</evidence>
<keyword evidence="8 13" id="KW-0560">Oxidoreductase</keyword>
<evidence type="ECO:0000256" key="7">
    <source>
        <dbReference type="ARBA" id="ARBA00022989"/>
    </source>
</evidence>
<dbReference type="CDD" id="cd11061">
    <property type="entry name" value="CYP67-like"/>
    <property type="match status" value="1"/>
</dbReference>
<comment type="similarity">
    <text evidence="3 13">Belongs to the cytochrome P450 family.</text>
</comment>
<comment type="cofactor">
    <cofactor evidence="1 12">
        <name>heme</name>
        <dbReference type="ChEBI" id="CHEBI:30413"/>
    </cofactor>
</comment>
<dbReference type="GO" id="GO:0020037">
    <property type="term" value="F:heme binding"/>
    <property type="evidence" value="ECO:0007669"/>
    <property type="project" value="InterPro"/>
</dbReference>
<organism evidence="14 15">
    <name type="scientific">Aspergillus calidoustus</name>
    <dbReference type="NCBI Taxonomy" id="454130"/>
    <lineage>
        <taxon>Eukaryota</taxon>
        <taxon>Fungi</taxon>
        <taxon>Dikarya</taxon>
        <taxon>Ascomycota</taxon>
        <taxon>Pezizomycotina</taxon>
        <taxon>Eurotiomycetes</taxon>
        <taxon>Eurotiomycetidae</taxon>
        <taxon>Eurotiales</taxon>
        <taxon>Aspergillaceae</taxon>
        <taxon>Aspergillus</taxon>
        <taxon>Aspergillus subgen. Nidulantes</taxon>
    </lineage>
</organism>
<dbReference type="PANTHER" id="PTHR24305:SF237">
    <property type="entry name" value="CYTOCHROME P450 MONOOXYGENASE ATNE-RELATED"/>
    <property type="match status" value="1"/>
</dbReference>
<dbReference type="GO" id="GO:0016705">
    <property type="term" value="F:oxidoreductase activity, acting on paired donors, with incorporation or reduction of molecular oxygen"/>
    <property type="evidence" value="ECO:0007669"/>
    <property type="project" value="InterPro"/>
</dbReference>
<reference evidence="15" key="1">
    <citation type="journal article" date="2016" name="Genome Announc.">
        <title>Draft genome sequences of fungus Aspergillus calidoustus.</title>
        <authorList>
            <person name="Horn F."/>
            <person name="Linde J."/>
            <person name="Mattern D.J."/>
            <person name="Walther G."/>
            <person name="Guthke R."/>
            <person name="Scherlach K."/>
            <person name="Martin K."/>
            <person name="Brakhage A.A."/>
            <person name="Petzke L."/>
            <person name="Valiante V."/>
        </authorList>
    </citation>
    <scope>NUCLEOTIDE SEQUENCE [LARGE SCALE GENOMIC DNA]</scope>
    <source>
        <strain evidence="15">SF006504</strain>
    </source>
</reference>
<feature type="binding site" description="axial binding residue" evidence="12">
    <location>
        <position position="455"/>
    </location>
    <ligand>
        <name>heme</name>
        <dbReference type="ChEBI" id="CHEBI:30413"/>
    </ligand>
    <ligandPart>
        <name>Fe</name>
        <dbReference type="ChEBI" id="CHEBI:18248"/>
    </ligandPart>
</feature>
<dbReference type="Gene3D" id="1.10.630.10">
    <property type="entry name" value="Cytochrome P450"/>
    <property type="match status" value="1"/>
</dbReference>
<proteinExistence type="inferred from homology"/>
<evidence type="ECO:0000256" key="10">
    <source>
        <dbReference type="ARBA" id="ARBA00023033"/>
    </source>
</evidence>
<dbReference type="GO" id="GO:0016020">
    <property type="term" value="C:membrane"/>
    <property type="evidence" value="ECO:0007669"/>
    <property type="project" value="UniProtKB-SubCell"/>
</dbReference>
<evidence type="ECO:0000256" key="1">
    <source>
        <dbReference type="ARBA" id="ARBA00001971"/>
    </source>
</evidence>
<keyword evidence="6 12" id="KW-0479">Metal-binding</keyword>
<dbReference type="OrthoDB" id="1470350at2759"/>
<keyword evidence="11" id="KW-0472">Membrane</keyword>